<gene>
    <name evidence="2" type="ORF">ECE50_023370</name>
</gene>
<keyword evidence="3" id="KW-1185">Reference proteome</keyword>
<dbReference type="InterPro" id="IPR012338">
    <property type="entry name" value="Beta-lactam/transpept-like"/>
</dbReference>
<protein>
    <submittedName>
        <fullName evidence="2">Beta-lactamase family protein</fullName>
    </submittedName>
</protein>
<dbReference type="Gene3D" id="3.40.710.10">
    <property type="entry name" value="DD-peptidase/beta-lactamase superfamily"/>
    <property type="match status" value="1"/>
</dbReference>
<organism evidence="2 3">
    <name type="scientific">Chitinophaga solisilvae</name>
    <dbReference type="NCBI Taxonomy" id="1233460"/>
    <lineage>
        <taxon>Bacteria</taxon>
        <taxon>Pseudomonadati</taxon>
        <taxon>Bacteroidota</taxon>
        <taxon>Chitinophagia</taxon>
        <taxon>Chitinophagales</taxon>
        <taxon>Chitinophagaceae</taxon>
        <taxon>Chitinophaga</taxon>
    </lineage>
</organism>
<dbReference type="AlphaFoldDB" id="A0A9Q5D2P0"/>
<sequence length="382" mass="41781">MRNYCVALLLLLAAGACRKKDSGDTVPVPSQDTARITQQITVLLNEVRIPGIAVAVVGPEGIIWSQTAGMADVEKKIPITAKTVFKLGSMAKPFIAFSVMQLVQSGKLSLDANVNDYLPFKVSNPKNPGKVITLQHLLSHSSGIVDKTYAGLVLEEFIAPEKDHPMTIAAFIRDMLDPAGKYYHPDTFLDDRAGAVYSYSNVGATLAAYMVECVSRESFDTRTTREFIAPLHTTTLVWHLRDYVSQPFAVPHDSNGQPLGNYSMVDYCTGGLHGNLADMSVFAQLIVNRGVKDGKEVIAPAILDAMGKVQYPEVKSTQGLFWENVPFKNLHIYGHMGDVPGSHSMLYANPSAKKAVIVLYNGDVKEAQFPEINKLLNLLLEL</sequence>
<dbReference type="OrthoDB" id="846150at2"/>
<evidence type="ECO:0000313" key="3">
    <source>
        <dbReference type="Proteomes" id="UP000281028"/>
    </source>
</evidence>
<reference evidence="2" key="1">
    <citation type="submission" date="2020-05" db="EMBL/GenBank/DDBJ databases">
        <title>Chitinophaga laudate sp. nov., isolated from a tropical peat swamp.</title>
        <authorList>
            <person name="Goh C.B.S."/>
            <person name="Lee M.S."/>
            <person name="Parimannan S."/>
            <person name="Pasbakhsh P."/>
            <person name="Yule C.M."/>
            <person name="Rajandas H."/>
            <person name="Loke S."/>
            <person name="Croft L."/>
            <person name="Tan J.B.L."/>
        </authorList>
    </citation>
    <scope>NUCLEOTIDE SEQUENCE</scope>
    <source>
        <strain evidence="2">Mgbs1</strain>
    </source>
</reference>
<proteinExistence type="predicted"/>
<dbReference type="EMBL" id="RIAR02000001">
    <property type="protein sequence ID" value="NSL89803.1"/>
    <property type="molecule type" value="Genomic_DNA"/>
</dbReference>
<dbReference type="Proteomes" id="UP000281028">
    <property type="component" value="Unassembled WGS sequence"/>
</dbReference>
<feature type="domain" description="Beta-lactamase-related" evidence="1">
    <location>
        <begin position="42"/>
        <end position="376"/>
    </location>
</feature>
<dbReference type="SUPFAM" id="SSF56601">
    <property type="entry name" value="beta-lactamase/transpeptidase-like"/>
    <property type="match status" value="1"/>
</dbReference>
<dbReference type="Pfam" id="PF00144">
    <property type="entry name" value="Beta-lactamase"/>
    <property type="match status" value="1"/>
</dbReference>
<dbReference type="PROSITE" id="PS51257">
    <property type="entry name" value="PROKAR_LIPOPROTEIN"/>
    <property type="match status" value="1"/>
</dbReference>
<dbReference type="PANTHER" id="PTHR46825">
    <property type="entry name" value="D-ALANYL-D-ALANINE-CARBOXYPEPTIDASE/ENDOPEPTIDASE AMPH"/>
    <property type="match status" value="1"/>
</dbReference>
<dbReference type="InterPro" id="IPR001466">
    <property type="entry name" value="Beta-lactam-related"/>
</dbReference>
<dbReference type="InterPro" id="IPR050491">
    <property type="entry name" value="AmpC-like"/>
</dbReference>
<accession>A0A9Q5D2P0</accession>
<evidence type="ECO:0000313" key="2">
    <source>
        <dbReference type="EMBL" id="NSL89803.1"/>
    </source>
</evidence>
<comment type="caution">
    <text evidence="2">The sequence shown here is derived from an EMBL/GenBank/DDBJ whole genome shotgun (WGS) entry which is preliminary data.</text>
</comment>
<name>A0A9Q5D2P0_9BACT</name>
<dbReference type="PANTHER" id="PTHR46825:SF9">
    <property type="entry name" value="BETA-LACTAMASE-RELATED DOMAIN-CONTAINING PROTEIN"/>
    <property type="match status" value="1"/>
</dbReference>
<evidence type="ECO:0000259" key="1">
    <source>
        <dbReference type="Pfam" id="PF00144"/>
    </source>
</evidence>